<dbReference type="Proteomes" id="UP000007887">
    <property type="component" value="Plasmid pSRC3"/>
</dbReference>
<gene>
    <name evidence="1" type="ordered locus">SELR_pSRC300690</name>
</gene>
<dbReference type="AlphaFoldDB" id="I0GWK5"/>
<proteinExistence type="predicted"/>
<dbReference type="RefSeq" id="WP_014426160.1">
    <property type="nucleotide sequence ID" value="NC_017073.1"/>
</dbReference>
<accession>I0GWK5</accession>
<dbReference type="PATRIC" id="fig|927704.6.peg.3383"/>
<dbReference type="KEGG" id="sri:SELR_pSRC300690"/>
<protein>
    <submittedName>
        <fullName evidence="1">Uncharacterized protein</fullName>
    </submittedName>
</protein>
<organism evidence="1 2">
    <name type="scientific">Selenomonas ruminantium subsp. lactilytica (strain NBRC 103574 / TAM6421)</name>
    <dbReference type="NCBI Taxonomy" id="927704"/>
    <lineage>
        <taxon>Bacteria</taxon>
        <taxon>Bacillati</taxon>
        <taxon>Bacillota</taxon>
        <taxon>Negativicutes</taxon>
        <taxon>Selenomonadales</taxon>
        <taxon>Selenomonadaceae</taxon>
        <taxon>Selenomonas</taxon>
    </lineage>
</organism>
<evidence type="ECO:0000313" key="1">
    <source>
        <dbReference type="EMBL" id="BAL85142.1"/>
    </source>
</evidence>
<evidence type="ECO:0000313" key="2">
    <source>
        <dbReference type="Proteomes" id="UP000007887"/>
    </source>
</evidence>
<reference evidence="1 2" key="1">
    <citation type="submission" date="2011-10" db="EMBL/GenBank/DDBJ databases">
        <title>Whole genome sequence of Selenomonas ruminantium subsp. lactilytica TAM6421.</title>
        <authorList>
            <person name="Oguchi A."/>
            <person name="Ankai A."/>
            <person name="Kaneko J."/>
            <person name="Yamada-Narita S."/>
            <person name="Fukui S."/>
            <person name="Takahashi M."/>
            <person name="Onodera T."/>
            <person name="Kojima S."/>
            <person name="Fushimi T."/>
            <person name="Abe N."/>
            <person name="Kamio Y."/>
            <person name="Yamazaki S."/>
            <person name="Fujita N."/>
        </authorList>
    </citation>
    <scope>NUCLEOTIDE SEQUENCE [LARGE SCALE GENOMIC DNA]</scope>
    <source>
        <strain evidence="2">NBRC 103574 / TAM6421</strain>
        <plasmid evidence="1 2">pSRC3</plasmid>
    </source>
</reference>
<dbReference type="EMBL" id="AP012300">
    <property type="protein sequence ID" value="BAL85142.1"/>
    <property type="molecule type" value="Genomic_DNA"/>
</dbReference>
<keyword evidence="1" id="KW-0614">Plasmid</keyword>
<sequence>MELRDLDKLFFLLHDFMDEYGEKCGLNGRSMIVELETNIIRQSTIAVDAAIEKKYRWKDYNAYVCLS</sequence>
<dbReference type="HOGENOM" id="CLU_2810018_0_0_9"/>
<name>I0GWK5_SELRL</name>
<geneLocation type="plasmid" evidence="1 2">
    <name>pSRC3</name>
</geneLocation>